<dbReference type="Proteomes" id="UP000054007">
    <property type="component" value="Unassembled WGS sequence"/>
</dbReference>
<evidence type="ECO:0000313" key="3">
    <source>
        <dbReference type="Proteomes" id="UP000054007"/>
    </source>
</evidence>
<sequence>MQRAGGAVRWKGHFPRPKPGTSERPPYRAGDPLEGIKGKVRGGLTLIRRAPPTAPSPWSYTTNPVSPLLQKVEMYPRLGALPPFSRPGAVAARKTKASAADPYAPETKLSQPQIVRLRKLRTQDPGRFTRSVLAKMFGVTEAFVGSAAPLKPSVRRRELAKRDELHEMNREKWSQRHQMVVEMRKRRKALW</sequence>
<dbReference type="GO" id="GO:0003735">
    <property type="term" value="F:structural constituent of ribosome"/>
    <property type="evidence" value="ECO:0007669"/>
    <property type="project" value="TreeGrafter"/>
</dbReference>
<dbReference type="OrthoDB" id="6021263at2759"/>
<keyword evidence="3" id="KW-1185">Reference proteome</keyword>
<evidence type="ECO:0000256" key="1">
    <source>
        <dbReference type="SAM" id="MobiDB-lite"/>
    </source>
</evidence>
<protein>
    <submittedName>
        <fullName evidence="2">Uncharacterized protein</fullName>
    </submittedName>
</protein>
<name>A0A0D7BL86_9AGAR</name>
<proteinExistence type="predicted"/>
<dbReference type="EMBL" id="KN880461">
    <property type="protein sequence ID" value="KIY70904.1"/>
    <property type="molecule type" value="Genomic_DNA"/>
</dbReference>
<dbReference type="PANTHER" id="PTHR28266">
    <property type="entry name" value="54S RIBOSOMAL PROTEIN L20, MITOCHONDRIAL"/>
    <property type="match status" value="1"/>
</dbReference>
<dbReference type="Pfam" id="PF12824">
    <property type="entry name" value="MRP-L20"/>
    <property type="match status" value="1"/>
</dbReference>
<dbReference type="GO" id="GO:0005762">
    <property type="term" value="C:mitochondrial large ribosomal subunit"/>
    <property type="evidence" value="ECO:0007669"/>
    <property type="project" value="TreeGrafter"/>
</dbReference>
<dbReference type="STRING" id="1314674.A0A0D7BL86"/>
<accession>A0A0D7BL86</accession>
<dbReference type="InterPro" id="IPR024388">
    <property type="entry name" value="Ribosomal_mL58"/>
</dbReference>
<dbReference type="PANTHER" id="PTHR28266:SF1">
    <property type="entry name" value="LARGE RIBOSOMAL SUBUNIT PROTEIN ML58"/>
    <property type="match status" value="1"/>
</dbReference>
<dbReference type="AlphaFoldDB" id="A0A0D7BL86"/>
<organism evidence="2 3">
    <name type="scientific">Cylindrobasidium torrendii FP15055 ss-10</name>
    <dbReference type="NCBI Taxonomy" id="1314674"/>
    <lineage>
        <taxon>Eukaryota</taxon>
        <taxon>Fungi</taxon>
        <taxon>Dikarya</taxon>
        <taxon>Basidiomycota</taxon>
        <taxon>Agaricomycotina</taxon>
        <taxon>Agaricomycetes</taxon>
        <taxon>Agaricomycetidae</taxon>
        <taxon>Agaricales</taxon>
        <taxon>Marasmiineae</taxon>
        <taxon>Physalacriaceae</taxon>
        <taxon>Cylindrobasidium</taxon>
    </lineage>
</organism>
<reference evidence="2 3" key="1">
    <citation type="journal article" date="2015" name="Fungal Genet. Biol.">
        <title>Evolution of novel wood decay mechanisms in Agaricales revealed by the genome sequences of Fistulina hepatica and Cylindrobasidium torrendii.</title>
        <authorList>
            <person name="Floudas D."/>
            <person name="Held B.W."/>
            <person name="Riley R."/>
            <person name="Nagy L.G."/>
            <person name="Koehler G."/>
            <person name="Ransdell A.S."/>
            <person name="Younus H."/>
            <person name="Chow J."/>
            <person name="Chiniquy J."/>
            <person name="Lipzen A."/>
            <person name="Tritt A."/>
            <person name="Sun H."/>
            <person name="Haridas S."/>
            <person name="LaButti K."/>
            <person name="Ohm R.A."/>
            <person name="Kues U."/>
            <person name="Blanchette R.A."/>
            <person name="Grigoriev I.V."/>
            <person name="Minto R.E."/>
            <person name="Hibbett D.S."/>
        </authorList>
    </citation>
    <scope>NUCLEOTIDE SEQUENCE [LARGE SCALE GENOMIC DNA]</scope>
    <source>
        <strain evidence="2 3">FP15055 ss-10</strain>
    </source>
</reference>
<gene>
    <name evidence="2" type="ORF">CYLTODRAFT_419302</name>
</gene>
<evidence type="ECO:0000313" key="2">
    <source>
        <dbReference type="EMBL" id="KIY70904.1"/>
    </source>
</evidence>
<feature type="region of interest" description="Disordered" evidence="1">
    <location>
        <begin position="1"/>
        <end position="38"/>
    </location>
</feature>